<dbReference type="Gene3D" id="3.10.10.10">
    <property type="entry name" value="HIV Type 1 Reverse Transcriptase, subunit A, domain 1"/>
    <property type="match status" value="1"/>
</dbReference>
<evidence type="ECO:0000256" key="6">
    <source>
        <dbReference type="ARBA" id="ARBA00022801"/>
    </source>
</evidence>
<dbReference type="GO" id="GO:0008233">
    <property type="term" value="F:peptidase activity"/>
    <property type="evidence" value="ECO:0007669"/>
    <property type="project" value="UniProtKB-KW"/>
</dbReference>
<evidence type="ECO:0000256" key="5">
    <source>
        <dbReference type="ARBA" id="ARBA00022759"/>
    </source>
</evidence>
<dbReference type="GO" id="GO:0006508">
    <property type="term" value="P:proteolysis"/>
    <property type="evidence" value="ECO:0007669"/>
    <property type="project" value="UniProtKB-KW"/>
</dbReference>
<dbReference type="SUPFAM" id="SSF56672">
    <property type="entry name" value="DNA/RNA polymerases"/>
    <property type="match status" value="1"/>
</dbReference>
<dbReference type="Gene3D" id="3.30.70.270">
    <property type="match status" value="2"/>
</dbReference>
<dbReference type="InterPro" id="IPR000477">
    <property type="entry name" value="RT_dom"/>
</dbReference>
<protein>
    <submittedName>
        <fullName evidence="9">Retrovirus-related Pol polyprotein from transposon</fullName>
    </submittedName>
</protein>
<dbReference type="Pfam" id="PF00078">
    <property type="entry name" value="RVT_1"/>
    <property type="match status" value="1"/>
</dbReference>
<proteinExistence type="predicted"/>
<keyword evidence="5" id="KW-0255">Endonuclease</keyword>
<reference evidence="9 10" key="1">
    <citation type="journal article" date="2020" name="Genome Biol. Evol.">
        <title>Comparative genomics of strictly vertically transmitted, feminizing microsporidia endosymbionts of amphipod crustaceans.</title>
        <authorList>
            <person name="Cormier A."/>
            <person name="Chebbi M.A."/>
            <person name="Giraud I."/>
            <person name="Wattier R."/>
            <person name="Teixeira M."/>
            <person name="Gilbert C."/>
            <person name="Rigaud T."/>
            <person name="Cordaux R."/>
        </authorList>
    </citation>
    <scope>NUCLEOTIDE SEQUENCE [LARGE SCALE GENOMIC DNA]</scope>
    <source>
        <strain evidence="9 10">Ou3-Ou53</strain>
    </source>
</reference>
<evidence type="ECO:0000256" key="3">
    <source>
        <dbReference type="ARBA" id="ARBA00022695"/>
    </source>
</evidence>
<dbReference type="AlphaFoldDB" id="A0A9P6KZL1"/>
<evidence type="ECO:0000256" key="7">
    <source>
        <dbReference type="ARBA" id="ARBA00022918"/>
    </source>
</evidence>
<dbReference type="PANTHER" id="PTHR33064">
    <property type="entry name" value="POL PROTEIN"/>
    <property type="match status" value="1"/>
</dbReference>
<evidence type="ECO:0000256" key="1">
    <source>
        <dbReference type="ARBA" id="ARBA00022670"/>
    </source>
</evidence>
<keyword evidence="4" id="KW-0540">Nuclease</keyword>
<dbReference type="GO" id="GO:0004519">
    <property type="term" value="F:endonuclease activity"/>
    <property type="evidence" value="ECO:0007669"/>
    <property type="project" value="UniProtKB-KW"/>
</dbReference>
<keyword evidence="6" id="KW-0378">Hydrolase</keyword>
<dbReference type="PROSITE" id="PS50878">
    <property type="entry name" value="RT_POL"/>
    <property type="match status" value="1"/>
</dbReference>
<evidence type="ECO:0000313" key="9">
    <source>
        <dbReference type="EMBL" id="KAF9763214.1"/>
    </source>
</evidence>
<dbReference type="FunFam" id="3.10.10.10:FF:000007">
    <property type="entry name" value="Retrovirus-related Pol polyprotein from transposon 17.6-like Protein"/>
    <property type="match status" value="1"/>
</dbReference>
<comment type="caution">
    <text evidence="9">The sequence shown here is derived from an EMBL/GenBank/DDBJ whole genome shotgun (WGS) entry which is preliminary data.</text>
</comment>
<dbReference type="InterPro" id="IPR043128">
    <property type="entry name" value="Rev_trsase/Diguanyl_cyclase"/>
</dbReference>
<dbReference type="EMBL" id="SBJO01000090">
    <property type="protein sequence ID" value="KAF9763214.1"/>
    <property type="molecule type" value="Genomic_DNA"/>
</dbReference>
<keyword evidence="1" id="KW-0645">Protease</keyword>
<dbReference type="InterPro" id="IPR043502">
    <property type="entry name" value="DNA/RNA_pol_sf"/>
</dbReference>
<keyword evidence="7" id="KW-0695">RNA-directed DNA polymerase</keyword>
<evidence type="ECO:0000259" key="8">
    <source>
        <dbReference type="PROSITE" id="PS50878"/>
    </source>
</evidence>
<dbReference type="InterPro" id="IPR051320">
    <property type="entry name" value="Viral_Replic_Matur_Polypro"/>
</dbReference>
<evidence type="ECO:0000256" key="4">
    <source>
        <dbReference type="ARBA" id="ARBA00022722"/>
    </source>
</evidence>
<keyword evidence="3" id="KW-0548">Nucleotidyltransferase</keyword>
<gene>
    <name evidence="9" type="primary">pol_93</name>
    <name evidence="9" type="ORF">NGRA_1424</name>
</gene>
<keyword evidence="2" id="KW-0808">Transferase</keyword>
<sequence length="220" mass="25609">MPRVDDILDEMHGAKYFSKLDAQSGYHQVRMHKDDIEKTAFACKEGLFEFTRMPFGLINAPATFQREMNRILRPFIGKFVMVYIDDIVIYSKTKEEHSKHVSQVIQTVNGVELFLNREKCEFGKTEIKILGHVINAEGVKIDPTRILAIKNMKVPETKKELESFLGMINYCSRFLRNLSDDTSFLYGLTKKEAEVNWKEIHKNCKYGSDRTHLAFFIIIF</sequence>
<dbReference type="CDD" id="cd01647">
    <property type="entry name" value="RT_LTR"/>
    <property type="match status" value="1"/>
</dbReference>
<name>A0A9P6KZL1_9MICR</name>
<evidence type="ECO:0000313" key="10">
    <source>
        <dbReference type="Proteomes" id="UP000740883"/>
    </source>
</evidence>
<keyword evidence="10" id="KW-1185">Reference proteome</keyword>
<accession>A0A9P6KZL1</accession>
<dbReference type="GO" id="GO:0003964">
    <property type="term" value="F:RNA-directed DNA polymerase activity"/>
    <property type="evidence" value="ECO:0007669"/>
    <property type="project" value="UniProtKB-KW"/>
</dbReference>
<organism evidence="9 10">
    <name type="scientific">Nosema granulosis</name>
    <dbReference type="NCBI Taxonomy" id="83296"/>
    <lineage>
        <taxon>Eukaryota</taxon>
        <taxon>Fungi</taxon>
        <taxon>Fungi incertae sedis</taxon>
        <taxon>Microsporidia</taxon>
        <taxon>Nosematidae</taxon>
        <taxon>Nosema</taxon>
    </lineage>
</organism>
<dbReference type="OrthoDB" id="2193921at2759"/>
<dbReference type="Proteomes" id="UP000740883">
    <property type="component" value="Unassembled WGS sequence"/>
</dbReference>
<evidence type="ECO:0000256" key="2">
    <source>
        <dbReference type="ARBA" id="ARBA00022679"/>
    </source>
</evidence>
<feature type="domain" description="Reverse transcriptase" evidence="8">
    <location>
        <begin position="1"/>
        <end position="134"/>
    </location>
</feature>
<dbReference type="PANTHER" id="PTHR33064:SF37">
    <property type="entry name" value="RIBONUCLEASE H"/>
    <property type="match status" value="1"/>
</dbReference>